<accession>A0AA40CIK4</accession>
<keyword evidence="3" id="KW-1185">Reference proteome</keyword>
<sequence length="464" mass="53223">MFQHRSLPDDWKDRVADPSNPTYLECGALGFHHLKPGKQCAHPSNSWFRDPRPNPPPLRSRTSILTSIFREHTTFDHTCQDILASYLPREDPERLAREHDEDATARTFPQFMLLPLEIREHIWELALPRRTFDLREARHVGTYTEFRNFLPPVPYIGQVCREARAVVMRLGTRLSYAWTDQFAHDWPGGHTSSVKVSAMGFFVMGRDMVLHMPDPSSGPELMLSEAEKVKPSGMVDGVSATTLTAGTMQSVLRCPEMGVNWSPSARPANARSYPGSILPKPWRTLRTTSPDLETVYVYYRSRFIEVSMWMDDGFFKRWAHIGWITEVQLLVDLYDDQRIAELQSLETVGTDDDKTGPRFANFGLRNPGLCLNCERVHWEEHIKPAAVCQWLQLFEEELDELMYQSVFRPGSALGYDPEHPWAKEKLKEAPKFRPAILVLLQVARGKESENPAVLDYNSRVTALR</sequence>
<dbReference type="PANTHER" id="PTHR35910:SF1">
    <property type="entry name" value="2EXR DOMAIN-CONTAINING PROTEIN"/>
    <property type="match status" value="1"/>
</dbReference>
<name>A0AA40CIK4_9PEZI</name>
<proteinExistence type="predicted"/>
<evidence type="ECO:0000313" key="2">
    <source>
        <dbReference type="EMBL" id="KAK0639710.1"/>
    </source>
</evidence>
<dbReference type="InterPro" id="IPR045518">
    <property type="entry name" value="2EXR"/>
</dbReference>
<comment type="caution">
    <text evidence="2">The sequence shown here is derived from an EMBL/GenBank/DDBJ whole genome shotgun (WGS) entry which is preliminary data.</text>
</comment>
<dbReference type="PANTHER" id="PTHR35910">
    <property type="entry name" value="2EXR DOMAIN-CONTAINING PROTEIN"/>
    <property type="match status" value="1"/>
</dbReference>
<protein>
    <recommendedName>
        <fullName evidence="1">2EXR domain-containing protein</fullName>
    </recommendedName>
</protein>
<dbReference type="AlphaFoldDB" id="A0AA40CIK4"/>
<dbReference type="EMBL" id="JAULSV010000007">
    <property type="protein sequence ID" value="KAK0639710.1"/>
    <property type="molecule type" value="Genomic_DNA"/>
</dbReference>
<organism evidence="2 3">
    <name type="scientific">Cercophora newfieldiana</name>
    <dbReference type="NCBI Taxonomy" id="92897"/>
    <lineage>
        <taxon>Eukaryota</taxon>
        <taxon>Fungi</taxon>
        <taxon>Dikarya</taxon>
        <taxon>Ascomycota</taxon>
        <taxon>Pezizomycotina</taxon>
        <taxon>Sordariomycetes</taxon>
        <taxon>Sordariomycetidae</taxon>
        <taxon>Sordariales</taxon>
        <taxon>Lasiosphaeriaceae</taxon>
        <taxon>Cercophora</taxon>
    </lineage>
</organism>
<feature type="domain" description="2EXR" evidence="1">
    <location>
        <begin position="108"/>
        <end position="168"/>
    </location>
</feature>
<gene>
    <name evidence="2" type="ORF">B0T16DRAFT_423598</name>
</gene>
<evidence type="ECO:0000259" key="1">
    <source>
        <dbReference type="Pfam" id="PF20150"/>
    </source>
</evidence>
<evidence type="ECO:0000313" key="3">
    <source>
        <dbReference type="Proteomes" id="UP001174936"/>
    </source>
</evidence>
<dbReference type="Proteomes" id="UP001174936">
    <property type="component" value="Unassembled WGS sequence"/>
</dbReference>
<dbReference type="Pfam" id="PF20150">
    <property type="entry name" value="2EXR"/>
    <property type="match status" value="1"/>
</dbReference>
<reference evidence="2" key="1">
    <citation type="submission" date="2023-06" db="EMBL/GenBank/DDBJ databases">
        <title>Genome-scale phylogeny and comparative genomics of the fungal order Sordariales.</title>
        <authorList>
            <consortium name="Lawrence Berkeley National Laboratory"/>
            <person name="Hensen N."/>
            <person name="Bonometti L."/>
            <person name="Westerberg I."/>
            <person name="Brannstrom I.O."/>
            <person name="Guillou S."/>
            <person name="Cros-Aarteil S."/>
            <person name="Calhoun S."/>
            <person name="Haridas S."/>
            <person name="Kuo A."/>
            <person name="Mondo S."/>
            <person name="Pangilinan J."/>
            <person name="Riley R."/>
            <person name="Labutti K."/>
            <person name="Andreopoulos B."/>
            <person name="Lipzen A."/>
            <person name="Chen C."/>
            <person name="Yanf M."/>
            <person name="Daum C."/>
            <person name="Ng V."/>
            <person name="Clum A."/>
            <person name="Steindorff A."/>
            <person name="Ohm R."/>
            <person name="Martin F."/>
            <person name="Silar P."/>
            <person name="Natvig D."/>
            <person name="Lalanne C."/>
            <person name="Gautier V."/>
            <person name="Ament-Velasquez S.L."/>
            <person name="Kruys A."/>
            <person name="Hutchinson M.I."/>
            <person name="Powell A.J."/>
            <person name="Barry K."/>
            <person name="Miller A.N."/>
            <person name="Grigoriev I.V."/>
            <person name="Debuchy R."/>
            <person name="Gladieux P."/>
            <person name="Thoren M.H."/>
            <person name="Johannesson H."/>
        </authorList>
    </citation>
    <scope>NUCLEOTIDE SEQUENCE</scope>
    <source>
        <strain evidence="2">SMH2532-1</strain>
    </source>
</reference>